<reference evidence="4" key="1">
    <citation type="journal article" date="2019" name="Int. J. Syst. Evol. Microbiol.">
        <title>The Global Catalogue of Microorganisms (GCM) 10K type strain sequencing project: providing services to taxonomists for standard genome sequencing and annotation.</title>
        <authorList>
            <consortium name="The Broad Institute Genomics Platform"/>
            <consortium name="The Broad Institute Genome Sequencing Center for Infectious Disease"/>
            <person name="Wu L."/>
            <person name="Ma J."/>
        </authorList>
    </citation>
    <scope>NUCLEOTIDE SEQUENCE [LARGE SCALE GENOMIC DNA]</scope>
    <source>
        <strain evidence="4">JCM 16702</strain>
    </source>
</reference>
<dbReference type="PANTHER" id="PTHR34406">
    <property type="entry name" value="PROTEIN YCEI"/>
    <property type="match status" value="1"/>
</dbReference>
<dbReference type="Proteomes" id="UP001500683">
    <property type="component" value="Unassembled WGS sequence"/>
</dbReference>
<dbReference type="SUPFAM" id="SSF101874">
    <property type="entry name" value="YceI-like"/>
    <property type="match status" value="1"/>
</dbReference>
<dbReference type="RefSeq" id="WP_344952526.1">
    <property type="nucleotide sequence ID" value="NZ_BAAAZG010000039.1"/>
</dbReference>
<evidence type="ECO:0000256" key="1">
    <source>
        <dbReference type="ARBA" id="ARBA00008812"/>
    </source>
</evidence>
<comment type="similarity">
    <text evidence="1">Belongs to the UPF0312 family.</text>
</comment>
<evidence type="ECO:0000313" key="3">
    <source>
        <dbReference type="EMBL" id="GAA4085531.1"/>
    </source>
</evidence>
<dbReference type="PANTHER" id="PTHR34406:SF1">
    <property type="entry name" value="PROTEIN YCEI"/>
    <property type="match status" value="1"/>
</dbReference>
<dbReference type="EMBL" id="BAAAZG010000039">
    <property type="protein sequence ID" value="GAA4085531.1"/>
    <property type="molecule type" value="Genomic_DNA"/>
</dbReference>
<dbReference type="SMART" id="SM00867">
    <property type="entry name" value="YceI"/>
    <property type="match status" value="1"/>
</dbReference>
<protein>
    <submittedName>
        <fullName evidence="3">YceI family protein</fullName>
    </submittedName>
</protein>
<evidence type="ECO:0000259" key="2">
    <source>
        <dbReference type="SMART" id="SM00867"/>
    </source>
</evidence>
<dbReference type="InterPro" id="IPR036761">
    <property type="entry name" value="TTHA0802/YceI-like_sf"/>
</dbReference>
<name>A0ABP7WBQ1_9ACTN</name>
<proteinExistence type="inferred from homology"/>
<accession>A0ABP7WBQ1</accession>
<dbReference type="Pfam" id="PF04264">
    <property type="entry name" value="YceI"/>
    <property type="match status" value="1"/>
</dbReference>
<feature type="domain" description="Lipid/polyisoprenoid-binding YceI-like" evidence="2">
    <location>
        <begin position="15"/>
        <end position="187"/>
    </location>
</feature>
<gene>
    <name evidence="3" type="ORF">GCM10022214_51900</name>
</gene>
<dbReference type="Gene3D" id="2.40.128.110">
    <property type="entry name" value="Lipid/polyisoprenoid-binding, YceI-like"/>
    <property type="match status" value="1"/>
</dbReference>
<evidence type="ECO:0000313" key="4">
    <source>
        <dbReference type="Proteomes" id="UP001500683"/>
    </source>
</evidence>
<organism evidence="3 4">
    <name type="scientific">Actinomadura miaoliensis</name>
    <dbReference type="NCBI Taxonomy" id="430685"/>
    <lineage>
        <taxon>Bacteria</taxon>
        <taxon>Bacillati</taxon>
        <taxon>Actinomycetota</taxon>
        <taxon>Actinomycetes</taxon>
        <taxon>Streptosporangiales</taxon>
        <taxon>Thermomonosporaceae</taxon>
        <taxon>Actinomadura</taxon>
    </lineage>
</organism>
<keyword evidence="4" id="KW-1185">Reference proteome</keyword>
<dbReference type="InterPro" id="IPR007372">
    <property type="entry name" value="Lipid/polyisoprenoid-bd_YceI"/>
</dbReference>
<sequence>MTTDLVEIPGYVAGTWVVDPVHSSVAFSIRHLMVARVRGRFGDFTAEIVTADDPLESAVTATIQVASVDTGNADRDAHLRNADFFEADRYPTITYRSTGLRPDGEAFALDGELTIKDVTRPVPLRLELGGFGPDYFLEDPSKGARAGFTATGRINRLDFGVGGEGTVPGGAVVLAHSIDITLDIEAVLKTD</sequence>
<comment type="caution">
    <text evidence="3">The sequence shown here is derived from an EMBL/GenBank/DDBJ whole genome shotgun (WGS) entry which is preliminary data.</text>
</comment>